<dbReference type="AlphaFoldDB" id="A0A9D3Z3F6"/>
<proteinExistence type="predicted"/>
<evidence type="ECO:0000313" key="3">
    <source>
        <dbReference type="Proteomes" id="UP000828390"/>
    </source>
</evidence>
<protein>
    <submittedName>
        <fullName evidence="2">Uncharacterized protein</fullName>
    </submittedName>
</protein>
<organism evidence="2 3">
    <name type="scientific">Dreissena polymorpha</name>
    <name type="common">Zebra mussel</name>
    <name type="synonym">Mytilus polymorpha</name>
    <dbReference type="NCBI Taxonomy" id="45954"/>
    <lineage>
        <taxon>Eukaryota</taxon>
        <taxon>Metazoa</taxon>
        <taxon>Spiralia</taxon>
        <taxon>Lophotrochozoa</taxon>
        <taxon>Mollusca</taxon>
        <taxon>Bivalvia</taxon>
        <taxon>Autobranchia</taxon>
        <taxon>Heteroconchia</taxon>
        <taxon>Euheterodonta</taxon>
        <taxon>Imparidentia</taxon>
        <taxon>Neoheterodontei</taxon>
        <taxon>Myida</taxon>
        <taxon>Dreissenoidea</taxon>
        <taxon>Dreissenidae</taxon>
        <taxon>Dreissena</taxon>
    </lineage>
</organism>
<sequence length="82" mass="8832">MNRESPATTGRNNRDGDANNRDGTVAHSDPAELRQCPGECRYSPGIATVYKKTGALTERHRHSPGLRRGITGDCRGKTGALP</sequence>
<dbReference type="EMBL" id="JAIWYP010000014">
    <property type="protein sequence ID" value="KAH3712170.1"/>
    <property type="molecule type" value="Genomic_DNA"/>
</dbReference>
<comment type="caution">
    <text evidence="2">The sequence shown here is derived from an EMBL/GenBank/DDBJ whole genome shotgun (WGS) entry which is preliminary data.</text>
</comment>
<evidence type="ECO:0000256" key="1">
    <source>
        <dbReference type="SAM" id="MobiDB-lite"/>
    </source>
</evidence>
<name>A0A9D3Z3F6_DREPO</name>
<keyword evidence="3" id="KW-1185">Reference proteome</keyword>
<feature type="region of interest" description="Disordered" evidence="1">
    <location>
        <begin position="58"/>
        <end position="82"/>
    </location>
</feature>
<feature type="region of interest" description="Disordered" evidence="1">
    <location>
        <begin position="1"/>
        <end position="38"/>
    </location>
</feature>
<evidence type="ECO:0000313" key="2">
    <source>
        <dbReference type="EMBL" id="KAH3712170.1"/>
    </source>
</evidence>
<accession>A0A9D3Z3F6</accession>
<reference evidence="2" key="1">
    <citation type="journal article" date="2019" name="bioRxiv">
        <title>The Genome of the Zebra Mussel, Dreissena polymorpha: A Resource for Invasive Species Research.</title>
        <authorList>
            <person name="McCartney M.A."/>
            <person name="Auch B."/>
            <person name="Kono T."/>
            <person name="Mallez S."/>
            <person name="Zhang Y."/>
            <person name="Obille A."/>
            <person name="Becker A."/>
            <person name="Abrahante J.E."/>
            <person name="Garbe J."/>
            <person name="Badalamenti J.P."/>
            <person name="Herman A."/>
            <person name="Mangelson H."/>
            <person name="Liachko I."/>
            <person name="Sullivan S."/>
            <person name="Sone E.D."/>
            <person name="Koren S."/>
            <person name="Silverstein K.A.T."/>
            <person name="Beckman K.B."/>
            <person name="Gohl D.M."/>
        </authorList>
    </citation>
    <scope>NUCLEOTIDE SEQUENCE</scope>
    <source>
        <strain evidence="2">Duluth1</strain>
        <tissue evidence="2">Whole animal</tissue>
    </source>
</reference>
<dbReference type="Proteomes" id="UP000828390">
    <property type="component" value="Unassembled WGS sequence"/>
</dbReference>
<reference evidence="2" key="2">
    <citation type="submission" date="2020-11" db="EMBL/GenBank/DDBJ databases">
        <authorList>
            <person name="McCartney M.A."/>
            <person name="Auch B."/>
            <person name="Kono T."/>
            <person name="Mallez S."/>
            <person name="Becker A."/>
            <person name="Gohl D.M."/>
            <person name="Silverstein K.A.T."/>
            <person name="Koren S."/>
            <person name="Bechman K.B."/>
            <person name="Herman A."/>
            <person name="Abrahante J.E."/>
            <person name="Garbe J."/>
        </authorList>
    </citation>
    <scope>NUCLEOTIDE SEQUENCE</scope>
    <source>
        <strain evidence="2">Duluth1</strain>
        <tissue evidence="2">Whole animal</tissue>
    </source>
</reference>
<gene>
    <name evidence="2" type="ORF">DPMN_071849</name>
</gene>